<keyword evidence="2" id="KW-0732">Signal</keyword>
<evidence type="ECO:0000256" key="2">
    <source>
        <dbReference type="SAM" id="SignalP"/>
    </source>
</evidence>
<feature type="signal peptide" evidence="2">
    <location>
        <begin position="1"/>
        <end position="20"/>
    </location>
</feature>
<sequence>MFPSLVFVPLILSLTALIGATPTPNPASGVSGAADTSDSKREVHVLAGAPINSLVLNVEPDSPAQCSNASLSWSQGDAGSAPYRIQIGTGGYYANLTWLYEYTNLTSTNFTWTVPGPNANSDLTAGDTLIFQLWDSTNTTTYSQNHLVRPANLTANGTCPDFSSSDANDTTPINAGSAEQTPDESGNEAASITGGGESDGQSGDEVRVVASLIAEFEKTLTAAGESGSP</sequence>
<keyword evidence="4" id="KW-1185">Reference proteome</keyword>
<reference evidence="3 4" key="1">
    <citation type="submission" date="2013-07" db="EMBL/GenBank/DDBJ databases">
        <title>The Genome Sequence of Cryptococcus heveanensis BCC8398.</title>
        <authorList>
            <consortium name="The Broad Institute Genome Sequencing Platform"/>
            <person name="Cuomo C."/>
            <person name="Litvintseva A."/>
            <person name="Chen Y."/>
            <person name="Heitman J."/>
            <person name="Sun S."/>
            <person name="Springer D."/>
            <person name="Dromer F."/>
            <person name="Young S.K."/>
            <person name="Zeng Q."/>
            <person name="Gargeya S."/>
            <person name="Fitzgerald M."/>
            <person name="Abouelleil A."/>
            <person name="Alvarado L."/>
            <person name="Berlin A.M."/>
            <person name="Chapman S.B."/>
            <person name="Dewar J."/>
            <person name="Goldberg J."/>
            <person name="Griggs A."/>
            <person name="Gujja S."/>
            <person name="Hansen M."/>
            <person name="Howarth C."/>
            <person name="Imamovic A."/>
            <person name="Larimer J."/>
            <person name="McCowan C."/>
            <person name="Murphy C."/>
            <person name="Pearson M."/>
            <person name="Priest M."/>
            <person name="Roberts A."/>
            <person name="Saif S."/>
            <person name="Shea T."/>
            <person name="Sykes S."/>
            <person name="Wortman J."/>
            <person name="Nusbaum C."/>
            <person name="Birren B."/>
        </authorList>
    </citation>
    <scope>NUCLEOTIDE SEQUENCE [LARGE SCALE GENOMIC DNA]</scope>
    <source>
        <strain evidence="3 4">BCC8398</strain>
    </source>
</reference>
<proteinExistence type="predicted"/>
<feature type="region of interest" description="Disordered" evidence="1">
    <location>
        <begin position="158"/>
        <end position="206"/>
    </location>
</feature>
<name>A0A1B9GZP0_9TREE</name>
<reference evidence="4" key="2">
    <citation type="submission" date="2013-12" db="EMBL/GenBank/DDBJ databases">
        <title>Evolution of pathogenesis and genome organization in the Tremellales.</title>
        <authorList>
            <person name="Cuomo C."/>
            <person name="Litvintseva A."/>
            <person name="Heitman J."/>
            <person name="Chen Y."/>
            <person name="Sun S."/>
            <person name="Springer D."/>
            <person name="Dromer F."/>
            <person name="Young S."/>
            <person name="Zeng Q."/>
            <person name="Chapman S."/>
            <person name="Gujja S."/>
            <person name="Saif S."/>
            <person name="Birren B."/>
        </authorList>
    </citation>
    <scope>NUCLEOTIDE SEQUENCE [LARGE SCALE GENOMIC DNA]</scope>
    <source>
        <strain evidence="4">BCC8398</strain>
    </source>
</reference>
<dbReference type="EMBL" id="KI669495">
    <property type="protein sequence ID" value="OCF36480.1"/>
    <property type="molecule type" value="Genomic_DNA"/>
</dbReference>
<gene>
    <name evidence="3" type="ORF">I316_01729</name>
</gene>
<dbReference type="AlphaFoldDB" id="A0A1B9GZP0"/>
<evidence type="ECO:0000256" key="1">
    <source>
        <dbReference type="SAM" id="MobiDB-lite"/>
    </source>
</evidence>
<feature type="compositionally biased region" description="Polar residues" evidence="1">
    <location>
        <begin position="158"/>
        <end position="180"/>
    </location>
</feature>
<evidence type="ECO:0000313" key="4">
    <source>
        <dbReference type="Proteomes" id="UP000092666"/>
    </source>
</evidence>
<evidence type="ECO:0000313" key="3">
    <source>
        <dbReference type="EMBL" id="OCF36480.1"/>
    </source>
</evidence>
<feature type="chain" id="PRO_5008627452" evidence="2">
    <location>
        <begin position="21"/>
        <end position="229"/>
    </location>
</feature>
<accession>A0A1B9GZP0</accession>
<dbReference type="OrthoDB" id="2563881at2759"/>
<dbReference type="Proteomes" id="UP000092666">
    <property type="component" value="Unassembled WGS sequence"/>
</dbReference>
<protein>
    <submittedName>
        <fullName evidence="3">Uncharacterized protein</fullName>
    </submittedName>
</protein>
<organism evidence="3 4">
    <name type="scientific">Kwoniella heveanensis BCC8398</name>
    <dbReference type="NCBI Taxonomy" id="1296120"/>
    <lineage>
        <taxon>Eukaryota</taxon>
        <taxon>Fungi</taxon>
        <taxon>Dikarya</taxon>
        <taxon>Basidiomycota</taxon>
        <taxon>Agaricomycotina</taxon>
        <taxon>Tremellomycetes</taxon>
        <taxon>Tremellales</taxon>
        <taxon>Cryptococcaceae</taxon>
        <taxon>Kwoniella</taxon>
    </lineage>
</organism>